<proteinExistence type="inferred from homology"/>
<feature type="domain" description="TarS C-terminal" evidence="3">
    <location>
        <begin position="353"/>
        <end position="487"/>
    </location>
</feature>
<dbReference type="InterPro" id="IPR001173">
    <property type="entry name" value="Glyco_trans_2-like"/>
</dbReference>
<organism evidence="6 7">
    <name type="scientific">Staphylococcus arlettae</name>
    <dbReference type="NCBI Taxonomy" id="29378"/>
    <lineage>
        <taxon>Bacteria</taxon>
        <taxon>Bacillati</taxon>
        <taxon>Bacillota</taxon>
        <taxon>Bacilli</taxon>
        <taxon>Bacillales</taxon>
        <taxon>Staphylococcaceae</taxon>
        <taxon>Staphylococcus</taxon>
    </lineage>
</organism>
<dbReference type="PANTHER" id="PTHR22916:SF3">
    <property type="entry name" value="UDP-GLCNAC:BETAGAL BETA-1,3-N-ACETYLGLUCOSAMINYLTRANSFERASE-LIKE PROTEIN 1"/>
    <property type="match status" value="1"/>
</dbReference>
<dbReference type="Proteomes" id="UP000321598">
    <property type="component" value="Unassembled WGS sequence"/>
</dbReference>
<dbReference type="InterPro" id="IPR041038">
    <property type="entry name" value="TarS_C1"/>
</dbReference>
<feature type="domain" description="Glycosyltransferase 2-like" evidence="2">
    <location>
        <begin position="4"/>
        <end position="136"/>
    </location>
</feature>
<accession>A0A380C1G9</accession>
<evidence type="ECO:0000313" key="5">
    <source>
        <dbReference type="EMBL" id="GEQ01148.1"/>
    </source>
</evidence>
<dbReference type="Pfam" id="PF18674">
    <property type="entry name" value="TarS_C1"/>
    <property type="match status" value="1"/>
</dbReference>
<evidence type="ECO:0000259" key="4">
    <source>
        <dbReference type="Pfam" id="PF22181"/>
    </source>
</evidence>
<evidence type="ECO:0000313" key="8">
    <source>
        <dbReference type="Proteomes" id="UP000321598"/>
    </source>
</evidence>
<gene>
    <name evidence="6" type="ORF">NCTC12413_00447</name>
    <name evidence="5" type="ORF">SAR03_21850</name>
</gene>
<keyword evidence="6" id="KW-0328">Glycosyltransferase</keyword>
<dbReference type="AlphaFoldDB" id="A0A380C1G9"/>
<dbReference type="STRING" id="1212545.SARL_04056"/>
<name>A0A380C1G9_9STAP</name>
<dbReference type="Proteomes" id="UP000254956">
    <property type="component" value="Unassembled WGS sequence"/>
</dbReference>
<sequence length="576" mass="67204">MKFSIIVPTYNSEAYIKELMNSLVKQTLNKQDFEVIVVDDCSTDNTLKLVESYKKKLNLIVDQLDQNSGGPGKPRNTAFDLAQGEYVFFVDSDDYIHKDTLLDVSKFVNQNNADVVLVRMEGVNGRGVPKSMFQETRDEVTLLDSRIIYTLSPTKFYRTSLLRNNNIYFPEELKSAEDQLFTMKAYINAQKIAVLADKSYYYATKREGEHMSSAYVAPNEFYQVMSLIVDEILQRNLEHTNEILAKFIDRHFSFSRTKNFSLNIKAEQQQQWIEALGDFILRVPKEVDALVNAATRPLLYYARQKDFDHYQIVEESYRNGHYYNFKANQNLLQIQFAQHEPFFDFENVTKPDIKMTQFNFDDQQFSLELTFLKSMINPNQIANQLQLKLVSRNKKEIVYVPLTVNNQTNFKFTTQLNDVVPYLLKEKVWDAFLEMRIDNMTIDKRIGNKRNKYPYAKETSTIVQQNGKYYRFTPYFTKDFDNLSFYLTENELTNMLKVTTKGKLTVTIEPIEFNYILSTGMASLLYQDSFVTGYLSQKPTKNSWTYELATTDKLKASVLKKDFVIATPSLKLEFDN</sequence>
<evidence type="ECO:0000256" key="1">
    <source>
        <dbReference type="ARBA" id="ARBA00006739"/>
    </source>
</evidence>
<dbReference type="EMBL" id="UGZE01000001">
    <property type="protein sequence ID" value="SUJ10466.1"/>
    <property type="molecule type" value="Genomic_DNA"/>
</dbReference>
<comment type="similarity">
    <text evidence="1">Belongs to the glycosyltransferase 2 family.</text>
</comment>
<keyword evidence="6" id="KW-0808">Transferase</keyword>
<reference evidence="5 8" key="2">
    <citation type="submission" date="2019-07" db="EMBL/GenBank/DDBJ databases">
        <title>Whole genome shotgun sequence of Staphylococcus arlettae NBRC 109765.</title>
        <authorList>
            <person name="Hosoyama A."/>
            <person name="Uohara A."/>
            <person name="Ohji S."/>
            <person name="Ichikawa N."/>
        </authorList>
    </citation>
    <scope>NUCLEOTIDE SEQUENCE [LARGE SCALE GENOMIC DNA]</scope>
    <source>
        <strain evidence="5 8">NBRC 109765</strain>
    </source>
</reference>
<dbReference type="InterPro" id="IPR054028">
    <property type="entry name" value="TarS/TarP_linker"/>
</dbReference>
<evidence type="ECO:0000313" key="7">
    <source>
        <dbReference type="Proteomes" id="UP000254956"/>
    </source>
</evidence>
<feature type="domain" description="TarS/TarP linker" evidence="4">
    <location>
        <begin position="218"/>
        <end position="311"/>
    </location>
</feature>
<dbReference type="InterPro" id="IPR029044">
    <property type="entry name" value="Nucleotide-diphossugar_trans"/>
</dbReference>
<dbReference type="PANTHER" id="PTHR22916">
    <property type="entry name" value="GLYCOSYLTRANSFERASE"/>
    <property type="match status" value="1"/>
</dbReference>
<dbReference type="RefSeq" id="WP_103388557.1">
    <property type="nucleotide sequence ID" value="NZ_BKAV01000027.1"/>
</dbReference>
<dbReference type="OrthoDB" id="396512at2"/>
<dbReference type="CDD" id="cd00761">
    <property type="entry name" value="Glyco_tranf_GTA_type"/>
    <property type="match status" value="1"/>
</dbReference>
<evidence type="ECO:0000259" key="2">
    <source>
        <dbReference type="Pfam" id="PF00535"/>
    </source>
</evidence>
<dbReference type="SUPFAM" id="SSF53448">
    <property type="entry name" value="Nucleotide-diphospho-sugar transferases"/>
    <property type="match status" value="1"/>
</dbReference>
<dbReference type="EC" id="2.4.1.-" evidence="6"/>
<evidence type="ECO:0000259" key="3">
    <source>
        <dbReference type="Pfam" id="PF18674"/>
    </source>
</evidence>
<reference evidence="6 7" key="1">
    <citation type="submission" date="2018-06" db="EMBL/GenBank/DDBJ databases">
        <authorList>
            <consortium name="Pathogen Informatics"/>
            <person name="Doyle S."/>
        </authorList>
    </citation>
    <scope>NUCLEOTIDE SEQUENCE [LARGE SCALE GENOMIC DNA]</scope>
    <source>
        <strain evidence="6 7">NCTC12413</strain>
    </source>
</reference>
<dbReference type="Pfam" id="PF22181">
    <property type="entry name" value="TarS_linker"/>
    <property type="match status" value="1"/>
</dbReference>
<evidence type="ECO:0000313" key="6">
    <source>
        <dbReference type="EMBL" id="SUJ10466.1"/>
    </source>
</evidence>
<keyword evidence="8" id="KW-1185">Reference proteome</keyword>
<protein>
    <submittedName>
        <fullName evidence="5">Glycosyl transferase family 2</fullName>
    </submittedName>
    <submittedName>
        <fullName evidence="6">Glycosyltransferase</fullName>
        <ecNumber evidence="6">2.4.1.-</ecNumber>
    </submittedName>
</protein>
<dbReference type="GO" id="GO:0016758">
    <property type="term" value="F:hexosyltransferase activity"/>
    <property type="evidence" value="ECO:0007669"/>
    <property type="project" value="UniProtKB-ARBA"/>
</dbReference>
<dbReference type="EMBL" id="BKAV01000027">
    <property type="protein sequence ID" value="GEQ01148.1"/>
    <property type="molecule type" value="Genomic_DNA"/>
</dbReference>
<dbReference type="Pfam" id="PF00535">
    <property type="entry name" value="Glycos_transf_2"/>
    <property type="match status" value="1"/>
</dbReference>
<dbReference type="Gene3D" id="3.90.550.10">
    <property type="entry name" value="Spore Coat Polysaccharide Biosynthesis Protein SpsA, Chain A"/>
    <property type="match status" value="1"/>
</dbReference>